<protein>
    <submittedName>
        <fullName evidence="2">Uncharacterized protein</fullName>
    </submittedName>
</protein>
<accession>A0A426WYC9</accession>
<evidence type="ECO:0000256" key="1">
    <source>
        <dbReference type="SAM" id="MobiDB-lite"/>
    </source>
</evidence>
<dbReference type="Proteomes" id="UP000287651">
    <property type="component" value="Unassembled WGS sequence"/>
</dbReference>
<proteinExistence type="predicted"/>
<name>A0A426WYC9_ENSVE</name>
<dbReference type="EMBL" id="AMZH03032784">
    <property type="protein sequence ID" value="RRT32286.1"/>
    <property type="molecule type" value="Genomic_DNA"/>
</dbReference>
<sequence>MVDFDCHRLLSGSIGRFRPSAIDFGQYQPREGERTRGRRKTWCRQFVARGAHAIRRPRASSPHAGRRNISPIGEKERDDV</sequence>
<organism evidence="2 3">
    <name type="scientific">Ensete ventricosum</name>
    <name type="common">Abyssinian banana</name>
    <name type="synonym">Musa ensete</name>
    <dbReference type="NCBI Taxonomy" id="4639"/>
    <lineage>
        <taxon>Eukaryota</taxon>
        <taxon>Viridiplantae</taxon>
        <taxon>Streptophyta</taxon>
        <taxon>Embryophyta</taxon>
        <taxon>Tracheophyta</taxon>
        <taxon>Spermatophyta</taxon>
        <taxon>Magnoliopsida</taxon>
        <taxon>Liliopsida</taxon>
        <taxon>Zingiberales</taxon>
        <taxon>Musaceae</taxon>
        <taxon>Ensete</taxon>
    </lineage>
</organism>
<gene>
    <name evidence="2" type="ORF">B296_00056538</name>
</gene>
<feature type="region of interest" description="Disordered" evidence="1">
    <location>
        <begin position="53"/>
        <end position="80"/>
    </location>
</feature>
<evidence type="ECO:0000313" key="3">
    <source>
        <dbReference type="Proteomes" id="UP000287651"/>
    </source>
</evidence>
<comment type="caution">
    <text evidence="2">The sequence shown here is derived from an EMBL/GenBank/DDBJ whole genome shotgun (WGS) entry which is preliminary data.</text>
</comment>
<evidence type="ECO:0000313" key="2">
    <source>
        <dbReference type="EMBL" id="RRT32286.1"/>
    </source>
</evidence>
<reference evidence="2 3" key="1">
    <citation type="journal article" date="2014" name="Agronomy (Basel)">
        <title>A Draft Genome Sequence for Ensete ventricosum, the Drought-Tolerant Tree Against Hunger.</title>
        <authorList>
            <person name="Harrison J."/>
            <person name="Moore K.A."/>
            <person name="Paszkiewicz K."/>
            <person name="Jones T."/>
            <person name="Grant M."/>
            <person name="Ambacheew D."/>
            <person name="Muzemil S."/>
            <person name="Studholme D.J."/>
        </authorList>
    </citation>
    <scope>NUCLEOTIDE SEQUENCE [LARGE SCALE GENOMIC DNA]</scope>
</reference>
<dbReference type="AlphaFoldDB" id="A0A426WYC9"/>